<proteinExistence type="predicted"/>
<name>A0A813AHA3_9DINO</name>
<feature type="transmembrane region" description="Helical" evidence="1">
    <location>
        <begin position="432"/>
        <end position="457"/>
    </location>
</feature>
<feature type="transmembrane region" description="Helical" evidence="1">
    <location>
        <begin position="469"/>
        <end position="493"/>
    </location>
</feature>
<keyword evidence="1" id="KW-0812">Transmembrane</keyword>
<feature type="transmembrane region" description="Helical" evidence="1">
    <location>
        <begin position="396"/>
        <end position="412"/>
    </location>
</feature>
<reference evidence="2" key="1">
    <citation type="submission" date="2021-02" db="EMBL/GenBank/DDBJ databases">
        <authorList>
            <person name="Dougan E. K."/>
            <person name="Rhodes N."/>
            <person name="Thang M."/>
            <person name="Chan C."/>
        </authorList>
    </citation>
    <scope>NUCLEOTIDE SEQUENCE</scope>
</reference>
<dbReference type="AlphaFoldDB" id="A0A813AHA3"/>
<evidence type="ECO:0000256" key="1">
    <source>
        <dbReference type="SAM" id="Phobius"/>
    </source>
</evidence>
<organism evidence="2 3">
    <name type="scientific">Symbiodinium necroappetens</name>
    <dbReference type="NCBI Taxonomy" id="1628268"/>
    <lineage>
        <taxon>Eukaryota</taxon>
        <taxon>Sar</taxon>
        <taxon>Alveolata</taxon>
        <taxon>Dinophyceae</taxon>
        <taxon>Suessiales</taxon>
        <taxon>Symbiodiniaceae</taxon>
        <taxon>Symbiodinium</taxon>
    </lineage>
</organism>
<accession>A0A813AHA3</accession>
<evidence type="ECO:0000313" key="2">
    <source>
        <dbReference type="EMBL" id="CAE7865192.1"/>
    </source>
</evidence>
<gene>
    <name evidence="2" type="ORF">SNEC2469_LOCUS27654</name>
</gene>
<feature type="transmembrane region" description="Helical" evidence="1">
    <location>
        <begin position="295"/>
        <end position="313"/>
    </location>
</feature>
<protein>
    <submittedName>
        <fullName evidence="2">Uncharacterized protein</fullName>
    </submittedName>
</protein>
<comment type="caution">
    <text evidence="2">The sequence shown here is derived from an EMBL/GenBank/DDBJ whole genome shotgun (WGS) entry which is preliminary data.</text>
</comment>
<keyword evidence="3" id="KW-1185">Reference proteome</keyword>
<feature type="transmembrane region" description="Helical" evidence="1">
    <location>
        <begin position="266"/>
        <end position="289"/>
    </location>
</feature>
<keyword evidence="1" id="KW-0472">Membrane</keyword>
<feature type="transmembrane region" description="Helical" evidence="1">
    <location>
        <begin position="499"/>
        <end position="517"/>
    </location>
</feature>
<dbReference type="EMBL" id="CAJNJA010058652">
    <property type="protein sequence ID" value="CAE7865192.1"/>
    <property type="molecule type" value="Genomic_DNA"/>
</dbReference>
<dbReference type="Proteomes" id="UP000601435">
    <property type="component" value="Unassembled WGS sequence"/>
</dbReference>
<evidence type="ECO:0000313" key="3">
    <source>
        <dbReference type="Proteomes" id="UP000601435"/>
    </source>
</evidence>
<dbReference type="OrthoDB" id="412181at2759"/>
<sequence>MEFELLDAPVQGELVRIIGSGLEPSDIDEEEKVEASDQSQVEVSIPLSDRYQLAADYIADFQATRQDIIRAVPCYEALRGFGRAFRYHKATDYQRSFPTDKIQEFWSHSWHGSVPRKISTVIVQKNGLAAISAGTLASLLLVCLFVGGYLPGYERAPFQQTGRDSYVFGIWGMVGGTLVTIVTLICWQCRTPVFVDVMCIHQSDPGLKAEALLSMGALLQSSESLHVWWDETFVERLWCVFEVGAFLGSCKVSDSRSAKTLIIRPTMLGTSSIATFSSLFVANLSFMVIPFDNLLLGWVIFSVLFLSLGHFAARSLRSYFAAVESMLVQLRNFRIRDAKCQCCTVGHPEDDSNPYCDREIINLCIRKWFGTESAFEKLVATDVSAALARALGDSSFSYRWLLMVSAPFYWGYMDQVAARLRAGDMRDAAVTAIVTLTFSFLAFPFIGRLGIILACKARRQRQQLWANELVTFAVFVAGFPVAGAILTMQSLLLRVMDPLAGASMFAAINLILLLTLLRQCSRMSLLSQDAQ</sequence>
<feature type="transmembrane region" description="Helical" evidence="1">
    <location>
        <begin position="168"/>
        <end position="187"/>
    </location>
</feature>
<keyword evidence="1" id="KW-1133">Transmembrane helix</keyword>
<feature type="transmembrane region" description="Helical" evidence="1">
    <location>
        <begin position="126"/>
        <end position="148"/>
    </location>
</feature>